<dbReference type="EMBL" id="CP031229">
    <property type="protein sequence ID" value="AXH96920.1"/>
    <property type="molecule type" value="Genomic_DNA"/>
</dbReference>
<dbReference type="InterPro" id="IPR006439">
    <property type="entry name" value="HAD-SF_hydro_IA"/>
</dbReference>
<dbReference type="SFLD" id="SFLDS00003">
    <property type="entry name" value="Haloacid_Dehalogenase"/>
    <property type="match status" value="1"/>
</dbReference>
<dbReference type="Proteomes" id="UP000253790">
    <property type="component" value="Chromosome"/>
</dbReference>
<organism evidence="1 2">
    <name type="scientific">Ornithinimicrobium avium</name>
    <dbReference type="NCBI Taxonomy" id="2283195"/>
    <lineage>
        <taxon>Bacteria</taxon>
        <taxon>Bacillati</taxon>
        <taxon>Actinomycetota</taxon>
        <taxon>Actinomycetes</taxon>
        <taxon>Micrococcales</taxon>
        <taxon>Ornithinimicrobiaceae</taxon>
        <taxon>Ornithinimicrobium</taxon>
    </lineage>
</organism>
<dbReference type="GO" id="GO:0005829">
    <property type="term" value="C:cytosol"/>
    <property type="evidence" value="ECO:0007669"/>
    <property type="project" value="TreeGrafter"/>
</dbReference>
<sequence length="213" mass="22506">MRTVIWDLGGTLLDTYPVVDRALAGAVQEGRGGGPVTDADLHAVAVLTRVSSGHAITTLAQRHGIPQEDLRAAYEATKETWRHDPPPVTEGAREVMGAVHAAGGLNLVATHRDRESASELLEQVGLRVDDLVCAPDGFPRKPDPAMVVELLTRHRLRPALVLAVGDRPADVAAAETAGVRGILLQTPGVELEAPGAERITSLRELVGLVEAPS</sequence>
<dbReference type="GO" id="GO:0006281">
    <property type="term" value="P:DNA repair"/>
    <property type="evidence" value="ECO:0007669"/>
    <property type="project" value="TreeGrafter"/>
</dbReference>
<gene>
    <name evidence="1" type="ORF">DV701_13055</name>
</gene>
<proteinExistence type="predicted"/>
<dbReference type="OrthoDB" id="9807630at2"/>
<dbReference type="InterPro" id="IPR023198">
    <property type="entry name" value="PGP-like_dom2"/>
</dbReference>
<accession>A0A345NPG2</accession>
<reference evidence="1 2" key="1">
    <citation type="submission" date="2018-07" db="EMBL/GenBank/DDBJ databases">
        <title>Complete genome sequencing of Ornithinimicrobium sp. AMA3305.</title>
        <authorList>
            <person name="Bae J.-W."/>
        </authorList>
    </citation>
    <scope>NUCLEOTIDE SEQUENCE [LARGE SCALE GENOMIC DNA]</scope>
    <source>
        <strain evidence="1 2">AMA3305</strain>
    </source>
</reference>
<dbReference type="GO" id="GO:0008967">
    <property type="term" value="F:phosphoglycolate phosphatase activity"/>
    <property type="evidence" value="ECO:0007669"/>
    <property type="project" value="TreeGrafter"/>
</dbReference>
<keyword evidence="2" id="KW-1185">Reference proteome</keyword>
<dbReference type="NCBIfam" id="TIGR01509">
    <property type="entry name" value="HAD-SF-IA-v3"/>
    <property type="match status" value="1"/>
</dbReference>
<keyword evidence="1" id="KW-0378">Hydrolase</keyword>
<dbReference type="Gene3D" id="3.40.50.1000">
    <property type="entry name" value="HAD superfamily/HAD-like"/>
    <property type="match status" value="1"/>
</dbReference>
<name>A0A345NPG2_9MICO</name>
<dbReference type="InterPro" id="IPR036412">
    <property type="entry name" value="HAD-like_sf"/>
</dbReference>
<dbReference type="SUPFAM" id="SSF56784">
    <property type="entry name" value="HAD-like"/>
    <property type="match status" value="1"/>
</dbReference>
<dbReference type="AlphaFoldDB" id="A0A345NPG2"/>
<dbReference type="InterPro" id="IPR050155">
    <property type="entry name" value="HAD-like_hydrolase_sf"/>
</dbReference>
<dbReference type="PANTHER" id="PTHR43434">
    <property type="entry name" value="PHOSPHOGLYCOLATE PHOSPHATASE"/>
    <property type="match status" value="1"/>
</dbReference>
<dbReference type="Gene3D" id="1.10.150.240">
    <property type="entry name" value="Putative phosphatase, domain 2"/>
    <property type="match status" value="1"/>
</dbReference>
<dbReference type="SFLD" id="SFLDG01129">
    <property type="entry name" value="C1.5:_HAD__Beta-PGM__Phosphata"/>
    <property type="match status" value="1"/>
</dbReference>
<dbReference type="KEGG" id="orn:DV701_13055"/>
<dbReference type="InterPro" id="IPR023214">
    <property type="entry name" value="HAD_sf"/>
</dbReference>
<protein>
    <submittedName>
        <fullName evidence="1">HAD family hydrolase</fullName>
    </submittedName>
</protein>
<dbReference type="Pfam" id="PF00702">
    <property type="entry name" value="Hydrolase"/>
    <property type="match status" value="1"/>
</dbReference>
<dbReference type="PANTHER" id="PTHR43434:SF25">
    <property type="entry name" value="PHOSPHOGLYCOLATE PHOSPHATASE"/>
    <property type="match status" value="1"/>
</dbReference>
<evidence type="ECO:0000313" key="1">
    <source>
        <dbReference type="EMBL" id="AXH96920.1"/>
    </source>
</evidence>
<evidence type="ECO:0000313" key="2">
    <source>
        <dbReference type="Proteomes" id="UP000253790"/>
    </source>
</evidence>